<keyword evidence="2" id="KW-1185">Reference proteome</keyword>
<name>A0AC60Q029_IXOPE</name>
<dbReference type="Proteomes" id="UP000805193">
    <property type="component" value="Unassembled WGS sequence"/>
</dbReference>
<sequence>MVNADTLIRSFLERAFYAVASVNVRSIELSEYPPDIARIPIEYLERRLKGTRRPEGPGSVDYLPSCAECPEKTDSVYRCPTAAVASRLGRAVPRARLEGQRKEKLDELALGPERCPPMKQPPRHPLGERAVAHCSRKQLWRIKATPINR</sequence>
<dbReference type="EMBL" id="JABSTQ010009692">
    <property type="protein sequence ID" value="KAG0426724.1"/>
    <property type="molecule type" value="Genomic_DNA"/>
</dbReference>
<evidence type="ECO:0000313" key="1">
    <source>
        <dbReference type="EMBL" id="KAG0426724.1"/>
    </source>
</evidence>
<evidence type="ECO:0000313" key="2">
    <source>
        <dbReference type="Proteomes" id="UP000805193"/>
    </source>
</evidence>
<gene>
    <name evidence="1" type="ORF">HPB47_026191</name>
</gene>
<proteinExistence type="predicted"/>
<reference evidence="1 2" key="1">
    <citation type="journal article" date="2020" name="Cell">
        <title>Large-Scale Comparative Analyses of Tick Genomes Elucidate Their Genetic Diversity and Vector Capacities.</title>
        <authorList>
            <consortium name="Tick Genome and Microbiome Consortium (TIGMIC)"/>
            <person name="Jia N."/>
            <person name="Wang J."/>
            <person name="Shi W."/>
            <person name="Du L."/>
            <person name="Sun Y."/>
            <person name="Zhan W."/>
            <person name="Jiang J.F."/>
            <person name="Wang Q."/>
            <person name="Zhang B."/>
            <person name="Ji P."/>
            <person name="Bell-Sakyi L."/>
            <person name="Cui X.M."/>
            <person name="Yuan T.T."/>
            <person name="Jiang B.G."/>
            <person name="Yang W.F."/>
            <person name="Lam T.T."/>
            <person name="Chang Q.C."/>
            <person name="Ding S.J."/>
            <person name="Wang X.J."/>
            <person name="Zhu J.G."/>
            <person name="Ruan X.D."/>
            <person name="Zhao L."/>
            <person name="Wei J.T."/>
            <person name="Ye R.Z."/>
            <person name="Que T.C."/>
            <person name="Du C.H."/>
            <person name="Zhou Y.H."/>
            <person name="Cheng J.X."/>
            <person name="Dai P.F."/>
            <person name="Guo W.B."/>
            <person name="Han X.H."/>
            <person name="Huang E.J."/>
            <person name="Li L.F."/>
            <person name="Wei W."/>
            <person name="Gao Y.C."/>
            <person name="Liu J.Z."/>
            <person name="Shao H.Z."/>
            <person name="Wang X."/>
            <person name="Wang C.C."/>
            <person name="Yang T.C."/>
            <person name="Huo Q.B."/>
            <person name="Li W."/>
            <person name="Chen H.Y."/>
            <person name="Chen S.E."/>
            <person name="Zhou L.G."/>
            <person name="Ni X.B."/>
            <person name="Tian J.H."/>
            <person name="Sheng Y."/>
            <person name="Liu T."/>
            <person name="Pan Y.S."/>
            <person name="Xia L.Y."/>
            <person name="Li J."/>
            <person name="Zhao F."/>
            <person name="Cao W.C."/>
        </authorList>
    </citation>
    <scope>NUCLEOTIDE SEQUENCE [LARGE SCALE GENOMIC DNA]</scope>
    <source>
        <strain evidence="1">Iper-2018</strain>
    </source>
</reference>
<comment type="caution">
    <text evidence="1">The sequence shown here is derived from an EMBL/GenBank/DDBJ whole genome shotgun (WGS) entry which is preliminary data.</text>
</comment>
<accession>A0AC60Q029</accession>
<organism evidence="1 2">
    <name type="scientific">Ixodes persulcatus</name>
    <name type="common">Taiga tick</name>
    <dbReference type="NCBI Taxonomy" id="34615"/>
    <lineage>
        <taxon>Eukaryota</taxon>
        <taxon>Metazoa</taxon>
        <taxon>Ecdysozoa</taxon>
        <taxon>Arthropoda</taxon>
        <taxon>Chelicerata</taxon>
        <taxon>Arachnida</taxon>
        <taxon>Acari</taxon>
        <taxon>Parasitiformes</taxon>
        <taxon>Ixodida</taxon>
        <taxon>Ixodoidea</taxon>
        <taxon>Ixodidae</taxon>
        <taxon>Ixodinae</taxon>
        <taxon>Ixodes</taxon>
    </lineage>
</organism>
<protein>
    <submittedName>
        <fullName evidence="1">Uncharacterized protein</fullName>
    </submittedName>
</protein>